<dbReference type="Proteomes" id="UP000027222">
    <property type="component" value="Unassembled WGS sequence"/>
</dbReference>
<sequence length="94" mass="10371">MSVFSRYLPLPPVVLPLPITAFTLHWPFCVHLPRQHHLLKLNGICSSSFAALNALEGNVMNSNMSCYAMATGGLDYSRLSHYSYPLVDDAGYGL</sequence>
<accession>A0A067SR23</accession>
<reference evidence="2" key="1">
    <citation type="journal article" date="2014" name="Proc. Natl. Acad. Sci. U.S.A.">
        <title>Extensive sampling of basidiomycete genomes demonstrates inadequacy of the white-rot/brown-rot paradigm for wood decay fungi.</title>
        <authorList>
            <person name="Riley R."/>
            <person name="Salamov A.A."/>
            <person name="Brown D.W."/>
            <person name="Nagy L.G."/>
            <person name="Floudas D."/>
            <person name="Held B.W."/>
            <person name="Levasseur A."/>
            <person name="Lombard V."/>
            <person name="Morin E."/>
            <person name="Otillar R."/>
            <person name="Lindquist E.A."/>
            <person name="Sun H."/>
            <person name="LaButti K.M."/>
            <person name="Schmutz J."/>
            <person name="Jabbour D."/>
            <person name="Luo H."/>
            <person name="Baker S.E."/>
            <person name="Pisabarro A.G."/>
            <person name="Walton J.D."/>
            <person name="Blanchette R.A."/>
            <person name="Henrissat B."/>
            <person name="Martin F."/>
            <person name="Cullen D."/>
            <person name="Hibbett D.S."/>
            <person name="Grigoriev I.V."/>
        </authorList>
    </citation>
    <scope>NUCLEOTIDE SEQUENCE [LARGE SCALE GENOMIC DNA]</scope>
    <source>
        <strain evidence="2">CBS 339.88</strain>
    </source>
</reference>
<gene>
    <name evidence="1" type="ORF">GALMADRAFT_256084</name>
</gene>
<evidence type="ECO:0000313" key="1">
    <source>
        <dbReference type="EMBL" id="KDR69248.1"/>
    </source>
</evidence>
<dbReference type="HOGENOM" id="CLU_2386316_0_0_1"/>
<dbReference type="AlphaFoldDB" id="A0A067SR23"/>
<organism evidence="1 2">
    <name type="scientific">Galerina marginata (strain CBS 339.88)</name>
    <dbReference type="NCBI Taxonomy" id="685588"/>
    <lineage>
        <taxon>Eukaryota</taxon>
        <taxon>Fungi</taxon>
        <taxon>Dikarya</taxon>
        <taxon>Basidiomycota</taxon>
        <taxon>Agaricomycotina</taxon>
        <taxon>Agaricomycetes</taxon>
        <taxon>Agaricomycetidae</taxon>
        <taxon>Agaricales</taxon>
        <taxon>Agaricineae</taxon>
        <taxon>Strophariaceae</taxon>
        <taxon>Galerina</taxon>
    </lineage>
</organism>
<keyword evidence="2" id="KW-1185">Reference proteome</keyword>
<name>A0A067SR23_GALM3</name>
<evidence type="ECO:0000313" key="2">
    <source>
        <dbReference type="Proteomes" id="UP000027222"/>
    </source>
</evidence>
<dbReference type="EMBL" id="KL142403">
    <property type="protein sequence ID" value="KDR69248.1"/>
    <property type="molecule type" value="Genomic_DNA"/>
</dbReference>
<proteinExistence type="predicted"/>
<protein>
    <submittedName>
        <fullName evidence="1">Uncharacterized protein</fullName>
    </submittedName>
</protein>